<accession>A0A9K3KW79</accession>
<feature type="region of interest" description="Disordered" evidence="1">
    <location>
        <begin position="97"/>
        <end position="137"/>
    </location>
</feature>
<dbReference type="AlphaFoldDB" id="A0A9K3KW79"/>
<protein>
    <submittedName>
        <fullName evidence="2">Uncharacterized protein</fullName>
    </submittedName>
</protein>
<evidence type="ECO:0000313" key="3">
    <source>
        <dbReference type="Proteomes" id="UP000693970"/>
    </source>
</evidence>
<name>A0A9K3KW79_9STRA</name>
<gene>
    <name evidence="2" type="ORF">IV203_010407</name>
</gene>
<evidence type="ECO:0000256" key="1">
    <source>
        <dbReference type="SAM" id="MobiDB-lite"/>
    </source>
</evidence>
<organism evidence="2 3">
    <name type="scientific">Nitzschia inconspicua</name>
    <dbReference type="NCBI Taxonomy" id="303405"/>
    <lineage>
        <taxon>Eukaryota</taxon>
        <taxon>Sar</taxon>
        <taxon>Stramenopiles</taxon>
        <taxon>Ochrophyta</taxon>
        <taxon>Bacillariophyta</taxon>
        <taxon>Bacillariophyceae</taxon>
        <taxon>Bacillariophycidae</taxon>
        <taxon>Bacillariales</taxon>
        <taxon>Bacillariaceae</taxon>
        <taxon>Nitzschia</taxon>
    </lineage>
</organism>
<proteinExistence type="predicted"/>
<dbReference type="EMBL" id="JAGRRH010000018">
    <property type="protein sequence ID" value="KAG7351047.1"/>
    <property type="molecule type" value="Genomic_DNA"/>
</dbReference>
<feature type="compositionally biased region" description="Acidic residues" evidence="1">
    <location>
        <begin position="99"/>
        <end position="109"/>
    </location>
</feature>
<sequence>MDRRDVTDALGLLGVVYAVSDSGAGGIEVATEHGVFTMGSSKTPYYVPSDRYSALSIQDVALEGPLEIVRQQINDGIFDRDSCKQLRMREAYDLRQGDLEADSLGEDNSEAVGLRKGKSGPAKSKQSIVASKKKGCR</sequence>
<evidence type="ECO:0000313" key="2">
    <source>
        <dbReference type="EMBL" id="KAG7351047.1"/>
    </source>
</evidence>
<dbReference type="Proteomes" id="UP000693970">
    <property type="component" value="Unassembled WGS sequence"/>
</dbReference>
<keyword evidence="3" id="KW-1185">Reference proteome</keyword>
<reference evidence="2" key="1">
    <citation type="journal article" date="2021" name="Sci. Rep.">
        <title>Diploid genomic architecture of Nitzschia inconspicua, an elite biomass production diatom.</title>
        <authorList>
            <person name="Oliver A."/>
            <person name="Podell S."/>
            <person name="Pinowska A."/>
            <person name="Traller J.C."/>
            <person name="Smith S.R."/>
            <person name="McClure R."/>
            <person name="Beliaev A."/>
            <person name="Bohutskyi P."/>
            <person name="Hill E.A."/>
            <person name="Rabines A."/>
            <person name="Zheng H."/>
            <person name="Allen L.Z."/>
            <person name="Kuo A."/>
            <person name="Grigoriev I.V."/>
            <person name="Allen A.E."/>
            <person name="Hazlebeck D."/>
            <person name="Allen E.E."/>
        </authorList>
    </citation>
    <scope>NUCLEOTIDE SEQUENCE</scope>
    <source>
        <strain evidence="2">Hildebrandi</strain>
    </source>
</reference>
<comment type="caution">
    <text evidence="2">The sequence shown here is derived from an EMBL/GenBank/DDBJ whole genome shotgun (WGS) entry which is preliminary data.</text>
</comment>
<dbReference type="OrthoDB" id="1735926at2759"/>
<reference evidence="2" key="2">
    <citation type="submission" date="2021-04" db="EMBL/GenBank/DDBJ databases">
        <authorList>
            <person name="Podell S."/>
        </authorList>
    </citation>
    <scope>NUCLEOTIDE SEQUENCE</scope>
    <source>
        <strain evidence="2">Hildebrandi</strain>
    </source>
</reference>